<comment type="similarity">
    <text evidence="2 11">Belongs to the BCAP29/BCAP31 family.</text>
</comment>
<dbReference type="GO" id="GO:0006888">
    <property type="term" value="P:endoplasmic reticulum to Golgi vesicle-mediated transport"/>
    <property type="evidence" value="ECO:0007669"/>
    <property type="project" value="UniProtKB-UniRule"/>
</dbReference>
<sequence>MLNLFFTVILGEATLLMTLLFKTPVRKLVILGLDRIKRGRGPIVVKSVAGTVFLVLISTLYNVLKIRKRWIDDGDINPTDQVLMAKHLLEACLMGFFLFLALMIDRLHHYIRELRLRRKTMEAVKKNDAKSVGAEEDMKAREEQVSTLRAMIRQLETELKSKTKEADTAEANIEALVRKQSEGLLLEYDHLLAENQELRSQLQSFDQRLPHSPVKKNS</sequence>
<protein>
    <recommendedName>
        <fullName evidence="11">Endoplasmic reticulum transmembrane protein</fullName>
    </recommendedName>
</protein>
<dbReference type="GO" id="GO:0006886">
    <property type="term" value="P:intracellular protein transport"/>
    <property type="evidence" value="ECO:0007669"/>
    <property type="project" value="UniProtKB-UniRule"/>
</dbReference>
<keyword evidence="11" id="KW-0931">ER-Golgi transport</keyword>
<dbReference type="AlphaFoldDB" id="A0AAD3XI05"/>
<dbReference type="Proteomes" id="UP001279734">
    <property type="component" value="Unassembled WGS sequence"/>
</dbReference>
<evidence type="ECO:0000256" key="12">
    <source>
        <dbReference type="SAM" id="Coils"/>
    </source>
</evidence>
<name>A0AAD3XI05_NEPGR</name>
<evidence type="ECO:0000256" key="11">
    <source>
        <dbReference type="RuleBase" id="RU367026"/>
    </source>
</evidence>
<evidence type="ECO:0000256" key="7">
    <source>
        <dbReference type="ARBA" id="ARBA00022927"/>
    </source>
</evidence>
<dbReference type="PANTHER" id="PTHR12701:SF18">
    <property type="entry name" value="ENDOPLASMIC RETICULUM TRANSMEMBRANE PROTEIN"/>
    <property type="match status" value="1"/>
</dbReference>
<evidence type="ECO:0000256" key="1">
    <source>
        <dbReference type="ARBA" id="ARBA00004477"/>
    </source>
</evidence>
<keyword evidence="8 11" id="KW-1133">Transmembrane helix</keyword>
<reference evidence="13" key="1">
    <citation type="submission" date="2023-05" db="EMBL/GenBank/DDBJ databases">
        <title>Nepenthes gracilis genome sequencing.</title>
        <authorList>
            <person name="Fukushima K."/>
        </authorList>
    </citation>
    <scope>NUCLEOTIDE SEQUENCE</scope>
    <source>
        <strain evidence="13">SING2019-196</strain>
    </source>
</reference>
<evidence type="ECO:0000256" key="8">
    <source>
        <dbReference type="ARBA" id="ARBA00022989"/>
    </source>
</evidence>
<evidence type="ECO:0000256" key="4">
    <source>
        <dbReference type="ARBA" id="ARBA00022692"/>
    </source>
</evidence>
<feature type="transmembrane region" description="Helical" evidence="11">
    <location>
        <begin position="43"/>
        <end position="64"/>
    </location>
</feature>
<evidence type="ECO:0000256" key="5">
    <source>
        <dbReference type="ARBA" id="ARBA00022703"/>
    </source>
</evidence>
<evidence type="ECO:0000256" key="9">
    <source>
        <dbReference type="ARBA" id="ARBA00023054"/>
    </source>
</evidence>
<dbReference type="PANTHER" id="PTHR12701">
    <property type="entry name" value="BCR-ASSOCIATED PROTEIN, BAP"/>
    <property type="match status" value="1"/>
</dbReference>
<dbReference type="InterPro" id="IPR008417">
    <property type="entry name" value="BAP29/BAP31"/>
</dbReference>
<evidence type="ECO:0000256" key="10">
    <source>
        <dbReference type="ARBA" id="ARBA00023136"/>
    </source>
</evidence>
<keyword evidence="6 11" id="KW-0256">Endoplasmic reticulum</keyword>
<dbReference type="GO" id="GO:0070973">
    <property type="term" value="P:protein localization to endoplasmic reticulum exit site"/>
    <property type="evidence" value="ECO:0007669"/>
    <property type="project" value="UniProtKB-UniRule"/>
</dbReference>
<organism evidence="13 14">
    <name type="scientific">Nepenthes gracilis</name>
    <name type="common">Slender pitcher plant</name>
    <dbReference type="NCBI Taxonomy" id="150966"/>
    <lineage>
        <taxon>Eukaryota</taxon>
        <taxon>Viridiplantae</taxon>
        <taxon>Streptophyta</taxon>
        <taxon>Embryophyta</taxon>
        <taxon>Tracheophyta</taxon>
        <taxon>Spermatophyta</taxon>
        <taxon>Magnoliopsida</taxon>
        <taxon>eudicotyledons</taxon>
        <taxon>Gunneridae</taxon>
        <taxon>Pentapetalae</taxon>
        <taxon>Caryophyllales</taxon>
        <taxon>Nepenthaceae</taxon>
        <taxon>Nepenthes</taxon>
    </lineage>
</organism>
<feature type="transmembrane region" description="Helical" evidence="11">
    <location>
        <begin position="84"/>
        <end position="104"/>
    </location>
</feature>
<dbReference type="FunFam" id="1.20.5.110:FF:000011">
    <property type="entry name" value="B-cell receptor-associated protein 29"/>
    <property type="match status" value="1"/>
</dbReference>
<evidence type="ECO:0000256" key="2">
    <source>
        <dbReference type="ARBA" id="ARBA00007956"/>
    </source>
</evidence>
<evidence type="ECO:0000313" key="13">
    <source>
        <dbReference type="EMBL" id="GMH05293.1"/>
    </source>
</evidence>
<dbReference type="EMBL" id="BSYO01000005">
    <property type="protein sequence ID" value="GMH05293.1"/>
    <property type="molecule type" value="Genomic_DNA"/>
</dbReference>
<comment type="function">
    <text evidence="11">May play a role in anterograde transport of membrane proteins from the endoplasmic reticulum to the Golgi.</text>
</comment>
<gene>
    <name evidence="13" type="ORF">Nepgr_007133</name>
</gene>
<dbReference type="GO" id="GO:0005789">
    <property type="term" value="C:endoplasmic reticulum membrane"/>
    <property type="evidence" value="ECO:0007669"/>
    <property type="project" value="UniProtKB-SubCell"/>
</dbReference>
<comment type="subcellular location">
    <subcellularLocation>
        <location evidence="1 11">Endoplasmic reticulum membrane</location>
        <topology evidence="1 11">Multi-pass membrane protein</topology>
    </subcellularLocation>
</comment>
<keyword evidence="14" id="KW-1185">Reference proteome</keyword>
<feature type="transmembrane region" description="Helical" evidence="11">
    <location>
        <begin position="6"/>
        <end position="22"/>
    </location>
</feature>
<dbReference type="Gene3D" id="1.20.5.110">
    <property type="match status" value="1"/>
</dbReference>
<feature type="coiled-coil region" evidence="12">
    <location>
        <begin position="138"/>
        <end position="208"/>
    </location>
</feature>
<keyword evidence="5" id="KW-0053">Apoptosis</keyword>
<evidence type="ECO:0000313" key="14">
    <source>
        <dbReference type="Proteomes" id="UP001279734"/>
    </source>
</evidence>
<keyword evidence="4 11" id="KW-0812">Transmembrane</keyword>
<evidence type="ECO:0000256" key="6">
    <source>
        <dbReference type="ARBA" id="ARBA00022824"/>
    </source>
</evidence>
<evidence type="ECO:0000256" key="3">
    <source>
        <dbReference type="ARBA" id="ARBA00022448"/>
    </source>
</evidence>
<comment type="caution">
    <text evidence="13">The sequence shown here is derived from an EMBL/GenBank/DDBJ whole genome shotgun (WGS) entry which is preliminary data.</text>
</comment>
<keyword evidence="7 11" id="KW-0653">Protein transport</keyword>
<proteinExistence type="inferred from homology"/>
<keyword evidence="10 11" id="KW-0472">Membrane</keyword>
<keyword evidence="9 12" id="KW-0175">Coiled coil</keyword>
<keyword evidence="3 11" id="KW-0813">Transport</keyword>
<accession>A0AAD3XI05</accession>